<name>E6LH78_ENTI1</name>
<reference evidence="2 3" key="1">
    <citation type="submission" date="2010-12" db="EMBL/GenBank/DDBJ databases">
        <authorList>
            <person name="Muzny D."/>
            <person name="Qin X."/>
            <person name="Deng J."/>
            <person name="Jiang H."/>
            <person name="Liu Y."/>
            <person name="Qu J."/>
            <person name="Song X.-Z."/>
            <person name="Zhang L."/>
            <person name="Thornton R."/>
            <person name="Coyle M."/>
            <person name="Francisco L."/>
            <person name="Jackson L."/>
            <person name="Javaid M."/>
            <person name="Korchina V."/>
            <person name="Kovar C."/>
            <person name="Mata R."/>
            <person name="Mathew T."/>
            <person name="Ngo R."/>
            <person name="Nguyen L."/>
            <person name="Nguyen N."/>
            <person name="Okwuonu G."/>
            <person name="Ongeri F."/>
            <person name="Pham C."/>
            <person name="Simmons D."/>
            <person name="Wilczek-Boney K."/>
            <person name="Hale W."/>
            <person name="Jakkamsetti A."/>
            <person name="Pham P."/>
            <person name="Ruth R."/>
            <person name="San Lucas F."/>
            <person name="Warren J."/>
            <person name="Zhang J."/>
            <person name="Zhao Z."/>
            <person name="Zhou C."/>
            <person name="Zhu D."/>
            <person name="Lee S."/>
            <person name="Bess C."/>
            <person name="Blankenburg K."/>
            <person name="Forbes L."/>
            <person name="Fu Q."/>
            <person name="Gubbala S."/>
            <person name="Hirani K."/>
            <person name="Jayaseelan J.C."/>
            <person name="Lara F."/>
            <person name="Munidasa M."/>
            <person name="Palculict T."/>
            <person name="Patil S."/>
            <person name="Pu L.-L."/>
            <person name="Saada N."/>
            <person name="Tang L."/>
            <person name="Weissenberger G."/>
            <person name="Zhu Y."/>
            <person name="Hemphill L."/>
            <person name="Shang Y."/>
            <person name="Youmans B."/>
            <person name="Ayvaz T."/>
            <person name="Ross M."/>
            <person name="Santibanez J."/>
            <person name="Aqrawi P."/>
            <person name="Gross S."/>
            <person name="Joshi V."/>
            <person name="Fowler G."/>
            <person name="Nazareth L."/>
            <person name="Reid J."/>
            <person name="Worley K."/>
            <person name="Petrosino J."/>
            <person name="Highlander S."/>
            <person name="Gibbs R."/>
        </authorList>
    </citation>
    <scope>NUCLEOTIDE SEQUENCE [LARGE SCALE GENOMIC DNA]</scope>
    <source>
        <strain evidence="3">DSM 15952 / CCUG 50447 / LMG 22039 / TP 1.5</strain>
    </source>
</reference>
<evidence type="ECO:0000313" key="3">
    <source>
        <dbReference type="Proteomes" id="UP000010296"/>
    </source>
</evidence>
<dbReference type="Gene3D" id="1.10.443.10">
    <property type="entry name" value="Intergrase catalytic core"/>
    <property type="match status" value="1"/>
</dbReference>
<evidence type="ECO:0000313" key="2">
    <source>
        <dbReference type="EMBL" id="EFU73410.1"/>
    </source>
</evidence>
<dbReference type="Proteomes" id="UP000010296">
    <property type="component" value="Unassembled WGS sequence"/>
</dbReference>
<sequence length="41" mass="4907">MKEVQERLRHTKISQTLDVYGHLAKETKEKTVEKLVKHLNF</sequence>
<dbReference type="HOGENOM" id="CLU_027562_41_12_9"/>
<dbReference type="AlphaFoldDB" id="E6LH78"/>
<evidence type="ECO:0000256" key="1">
    <source>
        <dbReference type="ARBA" id="ARBA00023172"/>
    </source>
</evidence>
<comment type="caution">
    <text evidence="2">The sequence shown here is derived from an EMBL/GenBank/DDBJ whole genome shotgun (WGS) entry which is preliminary data.</text>
</comment>
<dbReference type="GO" id="GO:0015074">
    <property type="term" value="P:DNA integration"/>
    <property type="evidence" value="ECO:0007669"/>
    <property type="project" value="InterPro"/>
</dbReference>
<dbReference type="EMBL" id="AEPV01000067">
    <property type="protein sequence ID" value="EFU73410.1"/>
    <property type="molecule type" value="Genomic_DNA"/>
</dbReference>
<dbReference type="GO" id="GO:0006310">
    <property type="term" value="P:DNA recombination"/>
    <property type="evidence" value="ECO:0007669"/>
    <property type="project" value="UniProtKB-KW"/>
</dbReference>
<proteinExistence type="predicted"/>
<gene>
    <name evidence="2" type="ORF">HMPREF9088_1718</name>
</gene>
<organism evidence="2 3">
    <name type="scientific">Enterococcus italicus (strain DSM 15952 / CCUG 50447 / LMG 22039 / TP 1.5)</name>
    <dbReference type="NCBI Taxonomy" id="888064"/>
    <lineage>
        <taxon>Bacteria</taxon>
        <taxon>Bacillati</taxon>
        <taxon>Bacillota</taxon>
        <taxon>Bacilli</taxon>
        <taxon>Lactobacillales</taxon>
        <taxon>Enterococcaceae</taxon>
        <taxon>Enterococcus</taxon>
    </lineage>
</organism>
<keyword evidence="3" id="KW-1185">Reference proteome</keyword>
<dbReference type="GO" id="GO:0003677">
    <property type="term" value="F:DNA binding"/>
    <property type="evidence" value="ECO:0007669"/>
    <property type="project" value="InterPro"/>
</dbReference>
<dbReference type="PATRIC" id="fig|888064.11.peg.708"/>
<keyword evidence="1" id="KW-0233">DNA recombination</keyword>
<dbReference type="STRING" id="888064.HMPREF9088_1718"/>
<dbReference type="InterPro" id="IPR013762">
    <property type="entry name" value="Integrase-like_cat_sf"/>
</dbReference>
<evidence type="ECO:0008006" key="4">
    <source>
        <dbReference type="Google" id="ProtNLM"/>
    </source>
</evidence>
<accession>E6LH78</accession>
<dbReference type="InterPro" id="IPR011010">
    <property type="entry name" value="DNA_brk_join_enz"/>
</dbReference>
<dbReference type="SUPFAM" id="SSF56349">
    <property type="entry name" value="DNA breaking-rejoining enzymes"/>
    <property type="match status" value="1"/>
</dbReference>
<protein>
    <recommendedName>
        <fullName evidence="4">Tyr recombinase domain-containing protein</fullName>
    </recommendedName>
</protein>